<sequence length="190" mass="19491">MHLPSLLSYAALAATAVHADFFVITENPIPASAFPTNLTNSADTASYTSSVLSNFGLAWGLYIFGQGASYSSTKSSIQSEVASWASTATRNYSIPAEVPATGTTVTITTKPDWYTALPSAVRSYKESEQARQKSILNDVLGLPQTDTSLLGGSGVGGSRSSGWAAPARATGRVGLGAAFGMAAGAAAVFL</sequence>
<feature type="chain" id="PRO_5040229165" evidence="1">
    <location>
        <begin position="20"/>
        <end position="190"/>
    </location>
</feature>
<dbReference type="AlphaFoldDB" id="A0A9P4QVL2"/>
<protein>
    <submittedName>
        <fullName evidence="2">Uncharacterized protein</fullName>
    </submittedName>
</protein>
<accession>A0A9P4QVL2</accession>
<dbReference type="Proteomes" id="UP000799444">
    <property type="component" value="Unassembled WGS sequence"/>
</dbReference>
<organism evidence="2 3">
    <name type="scientific">Polyplosphaeria fusca</name>
    <dbReference type="NCBI Taxonomy" id="682080"/>
    <lineage>
        <taxon>Eukaryota</taxon>
        <taxon>Fungi</taxon>
        <taxon>Dikarya</taxon>
        <taxon>Ascomycota</taxon>
        <taxon>Pezizomycotina</taxon>
        <taxon>Dothideomycetes</taxon>
        <taxon>Pleosporomycetidae</taxon>
        <taxon>Pleosporales</taxon>
        <taxon>Tetraplosphaeriaceae</taxon>
        <taxon>Polyplosphaeria</taxon>
    </lineage>
</organism>
<keyword evidence="1" id="KW-0732">Signal</keyword>
<proteinExistence type="predicted"/>
<feature type="signal peptide" evidence="1">
    <location>
        <begin position="1"/>
        <end position="19"/>
    </location>
</feature>
<evidence type="ECO:0000313" key="2">
    <source>
        <dbReference type="EMBL" id="KAF2732113.1"/>
    </source>
</evidence>
<comment type="caution">
    <text evidence="2">The sequence shown here is derived from an EMBL/GenBank/DDBJ whole genome shotgun (WGS) entry which is preliminary data.</text>
</comment>
<reference evidence="2" key="1">
    <citation type="journal article" date="2020" name="Stud. Mycol.">
        <title>101 Dothideomycetes genomes: a test case for predicting lifestyles and emergence of pathogens.</title>
        <authorList>
            <person name="Haridas S."/>
            <person name="Albert R."/>
            <person name="Binder M."/>
            <person name="Bloem J."/>
            <person name="Labutti K."/>
            <person name="Salamov A."/>
            <person name="Andreopoulos B."/>
            <person name="Baker S."/>
            <person name="Barry K."/>
            <person name="Bills G."/>
            <person name="Bluhm B."/>
            <person name="Cannon C."/>
            <person name="Castanera R."/>
            <person name="Culley D."/>
            <person name="Daum C."/>
            <person name="Ezra D."/>
            <person name="Gonzalez J."/>
            <person name="Henrissat B."/>
            <person name="Kuo A."/>
            <person name="Liang C."/>
            <person name="Lipzen A."/>
            <person name="Lutzoni F."/>
            <person name="Magnuson J."/>
            <person name="Mondo S."/>
            <person name="Nolan M."/>
            <person name="Ohm R."/>
            <person name="Pangilinan J."/>
            <person name="Park H.-J."/>
            <person name="Ramirez L."/>
            <person name="Alfaro M."/>
            <person name="Sun H."/>
            <person name="Tritt A."/>
            <person name="Yoshinaga Y."/>
            <person name="Zwiers L.-H."/>
            <person name="Turgeon B."/>
            <person name="Goodwin S."/>
            <person name="Spatafora J."/>
            <person name="Crous P."/>
            <person name="Grigoriev I."/>
        </authorList>
    </citation>
    <scope>NUCLEOTIDE SEQUENCE</scope>
    <source>
        <strain evidence="2">CBS 125425</strain>
    </source>
</reference>
<evidence type="ECO:0000313" key="3">
    <source>
        <dbReference type="Proteomes" id="UP000799444"/>
    </source>
</evidence>
<keyword evidence="3" id="KW-1185">Reference proteome</keyword>
<gene>
    <name evidence="2" type="ORF">EJ04DRAFT_497531</name>
</gene>
<dbReference type="EMBL" id="ML996183">
    <property type="protein sequence ID" value="KAF2732113.1"/>
    <property type="molecule type" value="Genomic_DNA"/>
</dbReference>
<name>A0A9P4QVL2_9PLEO</name>
<evidence type="ECO:0000256" key="1">
    <source>
        <dbReference type="SAM" id="SignalP"/>
    </source>
</evidence>
<dbReference type="OrthoDB" id="3795630at2759"/>